<feature type="region of interest" description="Disordered" evidence="5">
    <location>
        <begin position="312"/>
        <end position="346"/>
    </location>
</feature>
<dbReference type="PRINTS" id="PR00109">
    <property type="entry name" value="TYRKINASE"/>
</dbReference>
<evidence type="ECO:0000256" key="5">
    <source>
        <dbReference type="SAM" id="MobiDB-lite"/>
    </source>
</evidence>
<dbReference type="SMR" id="A2EL45"/>
<dbReference type="PANTHER" id="PTHR23257">
    <property type="entry name" value="SERINE-THREONINE PROTEIN KINASE"/>
    <property type="match status" value="1"/>
</dbReference>
<dbReference type="GO" id="GO:0004672">
    <property type="term" value="F:protein kinase activity"/>
    <property type="evidence" value="ECO:0000318"/>
    <property type="project" value="GO_Central"/>
</dbReference>
<reference evidence="7" key="2">
    <citation type="journal article" date="2007" name="Science">
        <title>Draft genome sequence of the sexually transmitted pathogen Trichomonas vaginalis.</title>
        <authorList>
            <person name="Carlton J.M."/>
            <person name="Hirt R.P."/>
            <person name="Silva J.C."/>
            <person name="Delcher A.L."/>
            <person name="Schatz M."/>
            <person name="Zhao Q."/>
            <person name="Wortman J.R."/>
            <person name="Bidwell S.L."/>
            <person name="Alsmark U.C.M."/>
            <person name="Besteiro S."/>
            <person name="Sicheritz-Ponten T."/>
            <person name="Noel C.J."/>
            <person name="Dacks J.B."/>
            <person name="Foster P.G."/>
            <person name="Simillion C."/>
            <person name="Van de Peer Y."/>
            <person name="Miranda-Saavedra D."/>
            <person name="Barton G.J."/>
            <person name="Westrop G.D."/>
            <person name="Mueller S."/>
            <person name="Dessi D."/>
            <person name="Fiori P.L."/>
            <person name="Ren Q."/>
            <person name="Paulsen I."/>
            <person name="Zhang H."/>
            <person name="Bastida-Corcuera F.D."/>
            <person name="Simoes-Barbosa A."/>
            <person name="Brown M.T."/>
            <person name="Hayes R.D."/>
            <person name="Mukherjee M."/>
            <person name="Okumura C.Y."/>
            <person name="Schneider R."/>
            <person name="Smith A.J."/>
            <person name="Vanacova S."/>
            <person name="Villalvazo M."/>
            <person name="Haas B.J."/>
            <person name="Pertea M."/>
            <person name="Feldblyum T.V."/>
            <person name="Utterback T.R."/>
            <person name="Shu C.L."/>
            <person name="Osoegawa K."/>
            <person name="de Jong P.J."/>
            <person name="Hrdy I."/>
            <person name="Horvathova L."/>
            <person name="Zubacova Z."/>
            <person name="Dolezal P."/>
            <person name="Malik S.B."/>
            <person name="Logsdon J.M. Jr."/>
            <person name="Henze K."/>
            <person name="Gupta A."/>
            <person name="Wang C.C."/>
            <person name="Dunne R.L."/>
            <person name="Upcroft J.A."/>
            <person name="Upcroft P."/>
            <person name="White O."/>
            <person name="Salzberg S.L."/>
            <person name="Tang P."/>
            <person name="Chiu C.-H."/>
            <person name="Lee Y.-S."/>
            <person name="Embley T.M."/>
            <person name="Coombs G.H."/>
            <person name="Mottram J.C."/>
            <person name="Tachezy J."/>
            <person name="Fraser-Liggett C.M."/>
            <person name="Johnson P.J."/>
        </authorList>
    </citation>
    <scope>NUCLEOTIDE SEQUENCE [LARGE SCALE GENOMIC DNA]</scope>
    <source>
        <strain evidence="7">G3</strain>
    </source>
</reference>
<dbReference type="InterPro" id="IPR008271">
    <property type="entry name" value="Ser/Thr_kinase_AS"/>
</dbReference>
<keyword evidence="3 4" id="KW-0067">ATP-binding</keyword>
<keyword evidence="7" id="KW-0418">Kinase</keyword>
<dbReference type="GO" id="GO:0007165">
    <property type="term" value="P:signal transduction"/>
    <property type="evidence" value="ECO:0000318"/>
    <property type="project" value="GO_Central"/>
</dbReference>
<evidence type="ECO:0000313" key="7">
    <source>
        <dbReference type="EMBL" id="EAY06598.1"/>
    </source>
</evidence>
<dbReference type="VEuPathDB" id="TrichDB:TVAGG3_0217130"/>
<dbReference type="RefSeq" id="XP_001318821.1">
    <property type="nucleotide sequence ID" value="XM_001318786.1"/>
</dbReference>
<dbReference type="Pfam" id="PF07714">
    <property type="entry name" value="PK_Tyr_Ser-Thr"/>
    <property type="match status" value="1"/>
</dbReference>
<feature type="domain" description="Protein kinase" evidence="6">
    <location>
        <begin position="22"/>
        <end position="287"/>
    </location>
</feature>
<dbReference type="InParanoid" id="A2EL45"/>
<name>A2EL45_TRIV3</name>
<dbReference type="SUPFAM" id="SSF56112">
    <property type="entry name" value="Protein kinase-like (PK-like)"/>
    <property type="match status" value="1"/>
</dbReference>
<keyword evidence="2 4" id="KW-0547">Nucleotide-binding</keyword>
<dbReference type="GO" id="GO:0004674">
    <property type="term" value="F:protein serine/threonine kinase activity"/>
    <property type="evidence" value="ECO:0007669"/>
    <property type="project" value="UniProtKB-KW"/>
</dbReference>
<evidence type="ECO:0000256" key="2">
    <source>
        <dbReference type="ARBA" id="ARBA00022741"/>
    </source>
</evidence>
<evidence type="ECO:0000259" key="6">
    <source>
        <dbReference type="PROSITE" id="PS50011"/>
    </source>
</evidence>
<evidence type="ECO:0000313" key="8">
    <source>
        <dbReference type="Proteomes" id="UP000001542"/>
    </source>
</evidence>
<dbReference type="VEuPathDB" id="TrichDB:TVAG_055920"/>
<dbReference type="Proteomes" id="UP000001542">
    <property type="component" value="Unassembled WGS sequence"/>
</dbReference>
<dbReference type="CDD" id="cd13999">
    <property type="entry name" value="STKc_MAP3K-like"/>
    <property type="match status" value="1"/>
</dbReference>
<dbReference type="InterPro" id="IPR050167">
    <property type="entry name" value="Ser_Thr_protein_kinase"/>
</dbReference>
<dbReference type="OrthoDB" id="431169at2759"/>
<accession>A2EL45</accession>
<dbReference type="AlphaFoldDB" id="A2EL45"/>
<dbReference type="Gene3D" id="1.10.510.10">
    <property type="entry name" value="Transferase(Phosphotransferase) domain 1"/>
    <property type="match status" value="1"/>
</dbReference>
<dbReference type="SMART" id="SM00220">
    <property type="entry name" value="S_TKc"/>
    <property type="match status" value="1"/>
</dbReference>
<feature type="binding site" evidence="4">
    <location>
        <position position="52"/>
    </location>
    <ligand>
        <name>ATP</name>
        <dbReference type="ChEBI" id="CHEBI:30616"/>
    </ligand>
</feature>
<dbReference type="STRING" id="5722.A2EL45"/>
<gene>
    <name evidence="7" type="ORF">TVAG_055920</name>
</gene>
<keyword evidence="7" id="KW-0808">Transferase</keyword>
<keyword evidence="8" id="KW-1185">Reference proteome</keyword>
<dbReference type="InterPro" id="IPR001245">
    <property type="entry name" value="Ser-Thr/Tyr_kinase_cat_dom"/>
</dbReference>
<evidence type="ECO:0000256" key="4">
    <source>
        <dbReference type="PROSITE-ProRule" id="PRU10141"/>
    </source>
</evidence>
<evidence type="ECO:0000256" key="1">
    <source>
        <dbReference type="ARBA" id="ARBA00022527"/>
    </source>
</evidence>
<organism evidence="7 8">
    <name type="scientific">Trichomonas vaginalis (strain ATCC PRA-98 / G3)</name>
    <dbReference type="NCBI Taxonomy" id="412133"/>
    <lineage>
        <taxon>Eukaryota</taxon>
        <taxon>Metamonada</taxon>
        <taxon>Parabasalia</taxon>
        <taxon>Trichomonadida</taxon>
        <taxon>Trichomonadidae</taxon>
        <taxon>Trichomonas</taxon>
    </lineage>
</organism>
<evidence type="ECO:0000256" key="3">
    <source>
        <dbReference type="ARBA" id="ARBA00022840"/>
    </source>
</evidence>
<dbReference type="InterPro" id="IPR000719">
    <property type="entry name" value="Prot_kinase_dom"/>
</dbReference>
<dbReference type="GO" id="GO:0005737">
    <property type="term" value="C:cytoplasm"/>
    <property type="evidence" value="ECO:0000318"/>
    <property type="project" value="GO_Central"/>
</dbReference>
<dbReference type="PROSITE" id="PS50011">
    <property type="entry name" value="PROTEIN_KINASE_DOM"/>
    <property type="match status" value="1"/>
</dbReference>
<dbReference type="eggNOG" id="KOG0192">
    <property type="taxonomic scope" value="Eukaryota"/>
</dbReference>
<dbReference type="GO" id="GO:0005524">
    <property type="term" value="F:ATP binding"/>
    <property type="evidence" value="ECO:0007669"/>
    <property type="project" value="UniProtKB-UniRule"/>
</dbReference>
<protein>
    <submittedName>
        <fullName evidence="7">TKL family protein kinase</fullName>
    </submittedName>
</protein>
<dbReference type="PROSITE" id="PS00107">
    <property type="entry name" value="PROTEIN_KINASE_ATP"/>
    <property type="match status" value="1"/>
</dbReference>
<dbReference type="EMBL" id="DS113419">
    <property type="protein sequence ID" value="EAY06598.1"/>
    <property type="molecule type" value="Genomic_DNA"/>
</dbReference>
<reference evidence="7" key="1">
    <citation type="submission" date="2006-10" db="EMBL/GenBank/DDBJ databases">
        <authorList>
            <person name="Amadeo P."/>
            <person name="Zhao Q."/>
            <person name="Wortman J."/>
            <person name="Fraser-Liggett C."/>
            <person name="Carlton J."/>
        </authorList>
    </citation>
    <scope>NUCLEOTIDE SEQUENCE</scope>
    <source>
        <strain evidence="7">G3</strain>
    </source>
</reference>
<dbReference type="InterPro" id="IPR017441">
    <property type="entry name" value="Protein_kinase_ATP_BS"/>
</dbReference>
<proteinExistence type="predicted"/>
<dbReference type="PANTHER" id="PTHR23257:SF958">
    <property type="entry name" value="SERINE_THREONINE-PROTEIN KINASE WNK4"/>
    <property type="match status" value="1"/>
</dbReference>
<dbReference type="KEGG" id="tva:4764474"/>
<dbReference type="PROSITE" id="PS00108">
    <property type="entry name" value="PROTEIN_KINASE_ST"/>
    <property type="match status" value="1"/>
</dbReference>
<sequence>MSDITSQVRRELREFAVDLSEFKFGDKIGEGGFGEVNYAIHIATKKKCAIKKLFLKELKGSDFDLFIREVENLAICDNMFCLAFLGCTFKYPFSIITQYIPNGSLFNALKHRDGSPDLDGTDKTLIAMGIAHGMTYLHKHGIIHRDLKSLNILLDEKKLPIICDFGLSRRQGESDIDSPENMMTKDVGTPHWMAPELFESNNYTNKVDVYAFGMIMWEMLTEMSPFKNMNGMQIAYAVCKKGERPQIPNITAEPMRAFINRCWNQDPNQRPTFEEIYKDFKTGKIAFSGTERTEVQKFIKYIKKDEANRAAVGEFKKPPLKTPNHPNRHRRSKESHPKQSPSTVPRHRNTYVDYNLLSQPENFDFMANFNLAIKNLKQSNADTFFEALKPVFQKKVDVNTMFEILSQIIKVIENDQDILQIMLENGIHTILPIGEFDLLSPILLIYLISAMHFPGIIDPKFLETISPFVSRCADKVLSIITYYFQPGDHQTNIWDVMDFIRLHSDTFLSQCGVSFVKLIHYIYTRNHSVKAVRFSDLVFILSKAVTSQDINIIHLSYNCIIDLFDPRIVVDQNTLINHLLNQQTISDVSNYLSRMPNVQITPQFIDALLIAAGKDKMALIALLGIAKKHSEAGKILISISDRWMITNRIKAVDVISLILILVSRKKLRNDLAHCELFAQWISSIPDTRDIELIDIAAKIVMKMIDEKQMLLNLTKNDFFKHYLTVVPTLDDIETTKTSIYIIDTIARSMLTTDFMIYIPIMFTMLKTNTELTFPALSAITVLSSHEKCAEVIRSLNYKSVMRSLKHNPSYKSYVDLLIQNITK</sequence>
<keyword evidence="1" id="KW-0723">Serine/threonine-protein kinase</keyword>
<dbReference type="InterPro" id="IPR011009">
    <property type="entry name" value="Kinase-like_dom_sf"/>
</dbReference>